<evidence type="ECO:0000259" key="3">
    <source>
        <dbReference type="Pfam" id="PF14676"/>
    </source>
</evidence>
<evidence type="ECO:0000313" key="9">
    <source>
        <dbReference type="Proteomes" id="UP000253551"/>
    </source>
</evidence>
<dbReference type="InterPro" id="IPR029313">
    <property type="entry name" value="FANCI_S3"/>
</dbReference>
<gene>
    <name evidence="8" type="ORF">CU098_000194</name>
</gene>
<evidence type="ECO:0000259" key="7">
    <source>
        <dbReference type="Pfam" id="PF14680"/>
    </source>
</evidence>
<dbReference type="InterPro" id="IPR029315">
    <property type="entry name" value="FANCI_S2"/>
</dbReference>
<dbReference type="PANTHER" id="PTHR21818">
    <property type="entry name" value="BC025462 PROTEIN"/>
    <property type="match status" value="1"/>
</dbReference>
<feature type="domain" description="SRR1-like" evidence="1">
    <location>
        <begin position="1125"/>
        <end position="1285"/>
    </location>
</feature>
<sequence>CIQRRSMLLQCIIEWLSDEERESPEKSKQASLVVNLILPEIESLPTWILRDAARTITHAIQQKKVQLRLLDIFVKIWNVLAAAEKVIELSDLFDRLLEAEWHDYLVVGMASALNDMELSNPQLEAVLRYMIKKLPQIEVEEVPPFIYQLLLISRKGYKRLILTGILDFFNTHQTSQVESTVMLHLSFALKQDQDLGNELIKLIKTNKSSQFEVFNMACLFTAARIHRLQDPIFDLFKTNIMSVYKDSEKLERCYWISDYSSLEADRFGQVLLEVTERSAVSGWDQVIQSLTQLSLILVDTATSIGSFFQTNTIKTRSQTKEHTSMEKVAHLGTLILLRLFKYHGVVQSEILEQITSRIVSRSSSTLHFLDLLASIIRDYPDTVERYLTNIKDTLDFLSYLPLSTAERLLHAIQPISKTNEHFRDGLILVLRKSLFAKDLDGRAMAVRGFLNILDQQLTESGESSVAQGVAFEVLENANNGGYPKMVEPIHLLLANLIKALRVASTQDTTSVTAETMDRFRDVMLSFVDRLSNAKLEDFELDKTVSFDMATHLGRRNNLYAHLVLGVYEICIEYVFMTHGMTAQSTETLLSLFKKRKSLFNVLKDSSTNEKGKKNTQLVISSCVSLEFTSKLFQAVFTQDKTDVVRDLRSDIDFAHFIITSTFDSLKFAIDDVYCHQDDKHFENSIMTCQTYLSILIHEDSDSTFANQQATKKTPSVLSSIAIALRGTLDMVSHVWPERFIEFLRRILNNHTQTTTSTNKVILQLIMQLKDIVLKYLSGRTPIYREASHVMHVCSFLCNKFEKKDTDFSVQSRVVVNWLSELAKERPLEDTGLTKDIIGLLIQLCANMGEFDTILSLSEDVHLFTGDLEVHHTDDDQPLKYSIINTKTFAVITSRLFEFLDASFDDLTWCIGRLKICASEDDQEVSHQFETEVCKRLVLLIFITSELVKSVLTDIHAESLFKTLAKTYKTLHTLVKYKIQFPQDISSQFIQVISKSGTEITDKMYKFLTVYGQSQHHDTGNQTKKNKGKQKQVNLKQKAKIQRETKMIPNLIFAVEQFERHLIQLSRKSKVDFMQYMKRSTSRDFKIQDSDDWTIDDLTATLKQRKEALITSRFYKDLSVIFENHLLTEFHDIVCYGIGSMQKSKNAQYQFELAMILRDLLKIPGKMYIFDPVMTTLDKELCALHNIDIIQENEDGKRTVTKPTLFYMPHCGRGLYSNTLSANWNKQQLAHVTIIGNRFDMYVGSQLERDLVKECPYLIPAVEVLNVVSFPKEFDNNQIFNDLSIQTFPQDKLDKVEDTFWSNVPTN</sequence>
<evidence type="ECO:0000259" key="1">
    <source>
        <dbReference type="Pfam" id="PF07985"/>
    </source>
</evidence>
<dbReference type="GO" id="GO:0070182">
    <property type="term" value="F:DNA polymerase binding"/>
    <property type="evidence" value="ECO:0007669"/>
    <property type="project" value="TreeGrafter"/>
</dbReference>
<dbReference type="OrthoDB" id="195089at2759"/>
<dbReference type="Pfam" id="PF14679">
    <property type="entry name" value="FANCI_HD1"/>
    <property type="match status" value="1"/>
</dbReference>
<evidence type="ECO:0000313" key="8">
    <source>
        <dbReference type="EMBL" id="RCI03185.1"/>
    </source>
</evidence>
<evidence type="ECO:0000259" key="4">
    <source>
        <dbReference type="Pfam" id="PF14677"/>
    </source>
</evidence>
<comment type="caution">
    <text evidence="8">The sequence shown here is derived from an EMBL/GenBank/DDBJ whole genome shotgun (WGS) entry which is preliminary data.</text>
</comment>
<dbReference type="InterPro" id="IPR026171">
    <property type="entry name" value="FANCI"/>
</dbReference>
<dbReference type="Pfam" id="PF14678">
    <property type="entry name" value="FANCI_S4"/>
    <property type="match status" value="1"/>
</dbReference>
<dbReference type="InterPro" id="IPR012942">
    <property type="entry name" value="SRR1-like"/>
</dbReference>
<dbReference type="Pfam" id="PF14680">
    <property type="entry name" value="FANCI_HD2"/>
    <property type="match status" value="1"/>
</dbReference>
<feature type="domain" description="FANCI solenoid 2" evidence="3">
    <location>
        <begin position="286"/>
        <end position="450"/>
    </location>
</feature>
<dbReference type="InterPro" id="IPR029310">
    <property type="entry name" value="FANCI_HD1"/>
</dbReference>
<feature type="domain" description="FANCI helical" evidence="6">
    <location>
        <begin position="194"/>
        <end position="274"/>
    </location>
</feature>
<accession>A0A367KLS6</accession>
<dbReference type="Pfam" id="PF14677">
    <property type="entry name" value="FANCI_S3"/>
    <property type="match status" value="1"/>
</dbReference>
<dbReference type="InterPro" id="IPR029314">
    <property type="entry name" value="FANCI_S4"/>
</dbReference>
<feature type="domain" description="FANCI helical" evidence="7">
    <location>
        <begin position="485"/>
        <end position="603"/>
    </location>
</feature>
<evidence type="ECO:0000259" key="5">
    <source>
        <dbReference type="Pfam" id="PF14678"/>
    </source>
</evidence>
<keyword evidence="9" id="KW-1185">Reference proteome</keyword>
<evidence type="ECO:0000259" key="2">
    <source>
        <dbReference type="Pfam" id="PF14675"/>
    </source>
</evidence>
<feature type="non-terminal residue" evidence="8">
    <location>
        <position position="1"/>
    </location>
</feature>
<dbReference type="Proteomes" id="UP000253551">
    <property type="component" value="Unassembled WGS sequence"/>
</dbReference>
<proteinExistence type="predicted"/>
<evidence type="ECO:0008006" key="10">
    <source>
        <dbReference type="Google" id="ProtNLM"/>
    </source>
</evidence>
<dbReference type="Pfam" id="PF14676">
    <property type="entry name" value="FANCI_S2"/>
    <property type="match status" value="1"/>
</dbReference>
<dbReference type="STRING" id="4846.A0A367KLS6"/>
<dbReference type="EMBL" id="PJQM01001113">
    <property type="protein sequence ID" value="RCI03185.1"/>
    <property type="molecule type" value="Genomic_DNA"/>
</dbReference>
<feature type="domain" description="FANCI solenoid 4" evidence="5">
    <location>
        <begin position="855"/>
        <end position="1089"/>
    </location>
</feature>
<protein>
    <recommendedName>
        <fullName evidence="10">SRR1-like domain-containing protein</fullName>
    </recommendedName>
</protein>
<dbReference type="PANTHER" id="PTHR21818:SF0">
    <property type="entry name" value="FANCONI ANEMIA GROUP I PROTEIN"/>
    <property type="match status" value="1"/>
</dbReference>
<dbReference type="Pfam" id="PF07985">
    <property type="entry name" value="SRR1"/>
    <property type="match status" value="1"/>
</dbReference>
<feature type="domain" description="FANCI solenoid 1" evidence="2">
    <location>
        <begin position="4"/>
        <end position="178"/>
    </location>
</feature>
<evidence type="ECO:0000259" key="6">
    <source>
        <dbReference type="Pfam" id="PF14679"/>
    </source>
</evidence>
<dbReference type="InterPro" id="IPR029312">
    <property type="entry name" value="FANCI_HD2"/>
</dbReference>
<dbReference type="GO" id="GO:0006281">
    <property type="term" value="P:DNA repair"/>
    <property type="evidence" value="ECO:0007669"/>
    <property type="project" value="InterPro"/>
</dbReference>
<name>A0A367KLS6_RHIST</name>
<dbReference type="InterPro" id="IPR029308">
    <property type="entry name" value="FANCI_S1"/>
</dbReference>
<reference evidence="8 9" key="1">
    <citation type="journal article" date="2018" name="G3 (Bethesda)">
        <title>Phylogenetic and Phylogenomic Definition of Rhizopus Species.</title>
        <authorList>
            <person name="Gryganskyi A.P."/>
            <person name="Golan J."/>
            <person name="Dolatabadi S."/>
            <person name="Mondo S."/>
            <person name="Robb S."/>
            <person name="Idnurm A."/>
            <person name="Muszewska A."/>
            <person name="Steczkiewicz K."/>
            <person name="Masonjones S."/>
            <person name="Liao H.L."/>
            <person name="Gajdeczka M.T."/>
            <person name="Anike F."/>
            <person name="Vuek A."/>
            <person name="Anishchenko I.M."/>
            <person name="Voigt K."/>
            <person name="de Hoog G.S."/>
            <person name="Smith M.E."/>
            <person name="Heitman J."/>
            <person name="Vilgalys R."/>
            <person name="Stajich J.E."/>
        </authorList>
    </citation>
    <scope>NUCLEOTIDE SEQUENCE [LARGE SCALE GENOMIC DNA]</scope>
    <source>
        <strain evidence="8 9">LSU 92-RS-03</strain>
    </source>
</reference>
<feature type="domain" description="FANCI solenoid 3" evidence="4">
    <location>
        <begin position="624"/>
        <end position="840"/>
    </location>
</feature>
<organism evidence="8 9">
    <name type="scientific">Rhizopus stolonifer</name>
    <name type="common">Rhizopus nigricans</name>
    <dbReference type="NCBI Taxonomy" id="4846"/>
    <lineage>
        <taxon>Eukaryota</taxon>
        <taxon>Fungi</taxon>
        <taxon>Fungi incertae sedis</taxon>
        <taxon>Mucoromycota</taxon>
        <taxon>Mucoromycotina</taxon>
        <taxon>Mucoromycetes</taxon>
        <taxon>Mucorales</taxon>
        <taxon>Mucorineae</taxon>
        <taxon>Rhizopodaceae</taxon>
        <taxon>Rhizopus</taxon>
    </lineage>
</organism>
<dbReference type="Pfam" id="PF14675">
    <property type="entry name" value="FANCI_S1"/>
    <property type="match status" value="1"/>
</dbReference>